<dbReference type="Proteomes" id="UP000604243">
    <property type="component" value="Unassembled WGS sequence"/>
</dbReference>
<dbReference type="InterPro" id="IPR052564">
    <property type="entry name" value="N-acetyltrans/Recomb-assoc"/>
</dbReference>
<dbReference type="Gene3D" id="3.40.630.30">
    <property type="match status" value="1"/>
</dbReference>
<proteinExistence type="predicted"/>
<name>A0ABQ3FAD6_9GAMM</name>
<organism evidence="2 3">
    <name type="scientific">Kushneria pakistanensis</name>
    <dbReference type="NCBI Taxonomy" id="1508770"/>
    <lineage>
        <taxon>Bacteria</taxon>
        <taxon>Pseudomonadati</taxon>
        <taxon>Pseudomonadota</taxon>
        <taxon>Gammaproteobacteria</taxon>
        <taxon>Oceanospirillales</taxon>
        <taxon>Halomonadaceae</taxon>
        <taxon>Kushneria</taxon>
    </lineage>
</organism>
<feature type="domain" description="N-acetyltransferase" evidence="1">
    <location>
        <begin position="6"/>
        <end position="158"/>
    </location>
</feature>
<protein>
    <submittedName>
        <fullName evidence="2">Acetyltransferase</fullName>
    </submittedName>
</protein>
<evidence type="ECO:0000259" key="1">
    <source>
        <dbReference type="PROSITE" id="PS51186"/>
    </source>
</evidence>
<keyword evidence="3" id="KW-1185">Reference proteome</keyword>
<dbReference type="PROSITE" id="PS51186">
    <property type="entry name" value="GNAT"/>
    <property type="match status" value="1"/>
</dbReference>
<dbReference type="PANTHER" id="PTHR43451">
    <property type="entry name" value="ACETYLTRANSFERASE (GNAT) FAMILY PROTEIN"/>
    <property type="match status" value="1"/>
</dbReference>
<sequence length="164" mass="18424">MSTSALNIRPCTLDDDEITLALFQRAVREIASRDYTPAQIEAWIDGIALPTWAAVNAQRRMWIAMLDDVPAGFTDLTNEGHLDRLFVSPDYQRCGVASALLDMVEQAARQRGMTRLTTDASLTALPFFETRGFVVTRARQVERRGQALDNFQMKKRLEGIEGAF</sequence>
<gene>
    <name evidence="2" type="ORF">GCM10010082_02580</name>
</gene>
<accession>A0ABQ3FAD6</accession>
<dbReference type="InterPro" id="IPR016181">
    <property type="entry name" value="Acyl_CoA_acyltransferase"/>
</dbReference>
<dbReference type="InterPro" id="IPR000182">
    <property type="entry name" value="GNAT_dom"/>
</dbReference>
<dbReference type="RefSeq" id="WP_189514341.1">
    <property type="nucleotide sequence ID" value="NZ_BMZM01000001.1"/>
</dbReference>
<evidence type="ECO:0000313" key="3">
    <source>
        <dbReference type="Proteomes" id="UP000604243"/>
    </source>
</evidence>
<dbReference type="PANTHER" id="PTHR43451:SF1">
    <property type="entry name" value="ACETYLTRANSFERASE"/>
    <property type="match status" value="1"/>
</dbReference>
<dbReference type="Pfam" id="PF13673">
    <property type="entry name" value="Acetyltransf_10"/>
    <property type="match status" value="1"/>
</dbReference>
<dbReference type="EMBL" id="BMZM01000001">
    <property type="protein sequence ID" value="GHC15494.1"/>
    <property type="molecule type" value="Genomic_DNA"/>
</dbReference>
<reference evidence="3" key="1">
    <citation type="journal article" date="2019" name="Int. J. Syst. Evol. Microbiol.">
        <title>The Global Catalogue of Microorganisms (GCM) 10K type strain sequencing project: providing services to taxonomists for standard genome sequencing and annotation.</title>
        <authorList>
            <consortium name="The Broad Institute Genomics Platform"/>
            <consortium name="The Broad Institute Genome Sequencing Center for Infectious Disease"/>
            <person name="Wu L."/>
            <person name="Ma J."/>
        </authorList>
    </citation>
    <scope>NUCLEOTIDE SEQUENCE [LARGE SCALE GENOMIC DNA]</scope>
    <source>
        <strain evidence="3">KCTC 42082</strain>
    </source>
</reference>
<evidence type="ECO:0000313" key="2">
    <source>
        <dbReference type="EMBL" id="GHC15494.1"/>
    </source>
</evidence>
<dbReference type="CDD" id="cd04301">
    <property type="entry name" value="NAT_SF"/>
    <property type="match status" value="1"/>
</dbReference>
<comment type="caution">
    <text evidence="2">The sequence shown here is derived from an EMBL/GenBank/DDBJ whole genome shotgun (WGS) entry which is preliminary data.</text>
</comment>
<dbReference type="SUPFAM" id="SSF55729">
    <property type="entry name" value="Acyl-CoA N-acyltransferases (Nat)"/>
    <property type="match status" value="1"/>
</dbReference>